<dbReference type="InterPro" id="IPR036390">
    <property type="entry name" value="WH_DNA-bd_sf"/>
</dbReference>
<dbReference type="SMART" id="SM00347">
    <property type="entry name" value="HTH_MARR"/>
    <property type="match status" value="1"/>
</dbReference>
<dbReference type="Pfam" id="PF01047">
    <property type="entry name" value="MarR"/>
    <property type="match status" value="1"/>
</dbReference>
<reference evidence="2 3" key="1">
    <citation type="submission" date="2024-03" db="EMBL/GenBank/DDBJ databases">
        <title>Natural products discovery in diverse microorganisms through a two-stage MS feature dereplication strategy.</title>
        <authorList>
            <person name="Zhang R."/>
        </authorList>
    </citation>
    <scope>NUCLEOTIDE SEQUENCE [LARGE SCALE GENOMIC DNA]</scope>
    <source>
        <strain evidence="2 3">18930</strain>
    </source>
</reference>
<dbReference type="PANTHER" id="PTHR33164">
    <property type="entry name" value="TRANSCRIPTIONAL REGULATOR, MARR FAMILY"/>
    <property type="match status" value="1"/>
</dbReference>
<keyword evidence="3" id="KW-1185">Reference proteome</keyword>
<dbReference type="PANTHER" id="PTHR33164:SF104">
    <property type="entry name" value="TRANSCRIPTIONAL REGULATORY PROTEIN"/>
    <property type="match status" value="1"/>
</dbReference>
<feature type="domain" description="HTH marR-type" evidence="1">
    <location>
        <begin position="21"/>
        <end position="156"/>
    </location>
</feature>
<organism evidence="2 3">
    <name type="scientific">Rhodococcus sovatensis</name>
    <dbReference type="NCBI Taxonomy" id="1805840"/>
    <lineage>
        <taxon>Bacteria</taxon>
        <taxon>Bacillati</taxon>
        <taxon>Actinomycetota</taxon>
        <taxon>Actinomycetes</taxon>
        <taxon>Mycobacteriales</taxon>
        <taxon>Nocardiaceae</taxon>
        <taxon>Rhodococcus</taxon>
    </lineage>
</organism>
<accession>A0ABZ2PHF3</accession>
<dbReference type="Proteomes" id="UP001432000">
    <property type="component" value="Chromosome"/>
</dbReference>
<proteinExistence type="predicted"/>
<dbReference type="Gene3D" id="1.10.10.10">
    <property type="entry name" value="Winged helix-like DNA-binding domain superfamily/Winged helix DNA-binding domain"/>
    <property type="match status" value="1"/>
</dbReference>
<dbReference type="SUPFAM" id="SSF46785">
    <property type="entry name" value="Winged helix' DNA-binding domain"/>
    <property type="match status" value="1"/>
</dbReference>
<evidence type="ECO:0000313" key="2">
    <source>
        <dbReference type="EMBL" id="WXG68568.1"/>
    </source>
</evidence>
<protein>
    <submittedName>
        <fullName evidence="2">MarR family transcriptional regulator</fullName>
    </submittedName>
</protein>
<gene>
    <name evidence="2" type="ORF">WDS16_25835</name>
</gene>
<dbReference type="InterPro" id="IPR000835">
    <property type="entry name" value="HTH_MarR-typ"/>
</dbReference>
<sequence length="156" mass="17386">MLRTETIESWRIHNPDLDTSPMTIVALIKEISEGVGRAVDEIYAHSPLSHADVELLVPLRYQTESVTAIRLAERLGMSRAGVSKTLSRLEERGIVVRMPDPTDKRSASVHLTAHGERLVDDLFPRELASHAAILDHLGPDREHVITALELLAQAFR</sequence>
<dbReference type="PROSITE" id="PS50995">
    <property type="entry name" value="HTH_MARR_2"/>
    <property type="match status" value="1"/>
</dbReference>
<dbReference type="EMBL" id="CP147846">
    <property type="protein sequence ID" value="WXG68568.1"/>
    <property type="molecule type" value="Genomic_DNA"/>
</dbReference>
<dbReference type="InterPro" id="IPR039422">
    <property type="entry name" value="MarR/SlyA-like"/>
</dbReference>
<name>A0ABZ2PHF3_9NOCA</name>
<dbReference type="RefSeq" id="WP_338888852.1">
    <property type="nucleotide sequence ID" value="NZ_CP147846.1"/>
</dbReference>
<evidence type="ECO:0000259" key="1">
    <source>
        <dbReference type="PROSITE" id="PS50995"/>
    </source>
</evidence>
<dbReference type="InterPro" id="IPR036388">
    <property type="entry name" value="WH-like_DNA-bd_sf"/>
</dbReference>
<evidence type="ECO:0000313" key="3">
    <source>
        <dbReference type="Proteomes" id="UP001432000"/>
    </source>
</evidence>
<dbReference type="PRINTS" id="PR00598">
    <property type="entry name" value="HTHMARR"/>
</dbReference>